<dbReference type="RefSeq" id="XP_040774846.1">
    <property type="nucleotide sequence ID" value="XM_040917556.1"/>
</dbReference>
<comment type="caution">
    <text evidence="7">The sequence shown here is derived from an EMBL/GenBank/DDBJ whole genome shotgun (WGS) entry which is preliminary data.</text>
</comment>
<comment type="subcellular location">
    <subcellularLocation>
        <location evidence="1">Membrane</location>
        <topology evidence="1">Multi-pass membrane protein</topology>
    </subcellularLocation>
</comment>
<feature type="transmembrane region" description="Helical" evidence="5">
    <location>
        <begin position="84"/>
        <end position="103"/>
    </location>
</feature>
<dbReference type="InterPro" id="IPR020846">
    <property type="entry name" value="MFS_dom"/>
</dbReference>
<sequence>MVTAEDETKYPSGVRFWLILLCNALVLLFQGLDTSIVSTAVPSITDEFHTIRDVGWYSSAFRLCACSFSFMFGKIYSLFPLRPVFLSSVAIFMCGSLLSATAHSSVAFVVSRAICGLGGTGAIQGCFYMLTHVVPLRKRPFVAGALGGVEGVADIAAPSIGGFIIGKLSWRWCFWINIPTGAISFIIIAFTLQIDQSHQPKLPFWQKIIELDLLGNALFVPSLTCLFLALSWAGTTYAWNSGIVVSLFVVFAVLLVLFGYDQYRRGDKATLPPRILSNRSVLAGFIFSSCTNATISVILYYLPTYYQTVREYTATKSGYMMVPCLVGMLVAMVLHGAAVSSVGYYTPFMLFASTMMPIFAGLLTTFTTTTSTGKMLGYTACMGFASGIGFQAPQSAVQTVLPAKDASLGLSVIIFAQQFGPAVFTAAAQSVFLNRLSTNLRVLVPGLSPEAVNNMGLTDIKNLVGKANLERALGIFDTSLMQTWYLAVGLASASMLGSIAMEWRSVKDKKRD</sequence>
<feature type="transmembrane region" description="Helical" evidence="5">
    <location>
        <begin position="281"/>
        <end position="302"/>
    </location>
</feature>
<dbReference type="Gene3D" id="1.20.1250.20">
    <property type="entry name" value="MFS general substrate transporter like domains"/>
    <property type="match status" value="2"/>
</dbReference>
<proteinExistence type="predicted"/>
<feature type="transmembrane region" description="Helical" evidence="5">
    <location>
        <begin position="483"/>
        <end position="501"/>
    </location>
</feature>
<dbReference type="SUPFAM" id="SSF103473">
    <property type="entry name" value="MFS general substrate transporter"/>
    <property type="match status" value="1"/>
</dbReference>
<protein>
    <submittedName>
        <fullName evidence="7">MFS general substrate transporter</fullName>
    </submittedName>
</protein>
<keyword evidence="8" id="KW-1185">Reference proteome</keyword>
<evidence type="ECO:0000256" key="4">
    <source>
        <dbReference type="ARBA" id="ARBA00023136"/>
    </source>
</evidence>
<feature type="domain" description="Major facilitator superfamily (MFS) profile" evidence="6">
    <location>
        <begin position="19"/>
        <end position="506"/>
    </location>
</feature>
<dbReference type="EMBL" id="MU032349">
    <property type="protein sequence ID" value="KAF3763885.1"/>
    <property type="molecule type" value="Genomic_DNA"/>
</dbReference>
<name>A0A9P4Y000_CRYP1</name>
<dbReference type="Proteomes" id="UP000803844">
    <property type="component" value="Unassembled WGS sequence"/>
</dbReference>
<dbReference type="PANTHER" id="PTHR23501">
    <property type="entry name" value="MAJOR FACILITATOR SUPERFAMILY"/>
    <property type="match status" value="1"/>
</dbReference>
<dbReference type="Pfam" id="PF07690">
    <property type="entry name" value="MFS_1"/>
    <property type="match status" value="1"/>
</dbReference>
<evidence type="ECO:0000256" key="3">
    <source>
        <dbReference type="ARBA" id="ARBA00022989"/>
    </source>
</evidence>
<dbReference type="InterPro" id="IPR036259">
    <property type="entry name" value="MFS_trans_sf"/>
</dbReference>
<feature type="transmembrane region" description="Helical" evidence="5">
    <location>
        <begin position="344"/>
        <end position="366"/>
    </location>
</feature>
<dbReference type="GeneID" id="63834685"/>
<dbReference type="GO" id="GO:0022857">
    <property type="term" value="F:transmembrane transporter activity"/>
    <property type="evidence" value="ECO:0007669"/>
    <property type="project" value="InterPro"/>
</dbReference>
<evidence type="ECO:0000256" key="5">
    <source>
        <dbReference type="SAM" id="Phobius"/>
    </source>
</evidence>
<dbReference type="AlphaFoldDB" id="A0A9P4Y000"/>
<evidence type="ECO:0000313" key="7">
    <source>
        <dbReference type="EMBL" id="KAF3763885.1"/>
    </source>
</evidence>
<reference evidence="7" key="1">
    <citation type="journal article" date="2020" name="Phytopathology">
        <title>Genome sequence of the chestnut blight fungus Cryphonectria parasitica EP155: A fundamental resource for an archetypical invasive plant pathogen.</title>
        <authorList>
            <person name="Crouch J.A."/>
            <person name="Dawe A."/>
            <person name="Aerts A."/>
            <person name="Barry K."/>
            <person name="Churchill A.C.L."/>
            <person name="Grimwood J."/>
            <person name="Hillman B."/>
            <person name="Milgroom M.G."/>
            <person name="Pangilinan J."/>
            <person name="Smith M."/>
            <person name="Salamov A."/>
            <person name="Schmutz J."/>
            <person name="Yadav J."/>
            <person name="Grigoriev I.V."/>
            <person name="Nuss D."/>
        </authorList>
    </citation>
    <scope>NUCLEOTIDE SEQUENCE</scope>
    <source>
        <strain evidence="7">EP155</strain>
    </source>
</reference>
<accession>A0A9P4Y000</accession>
<gene>
    <name evidence="7" type="ORF">M406DRAFT_262994</name>
</gene>
<feature type="transmembrane region" description="Helical" evidence="5">
    <location>
        <begin position="317"/>
        <end position="337"/>
    </location>
</feature>
<dbReference type="InterPro" id="IPR011701">
    <property type="entry name" value="MFS"/>
</dbReference>
<feature type="transmembrane region" description="Helical" evidence="5">
    <location>
        <begin position="239"/>
        <end position="260"/>
    </location>
</feature>
<organism evidence="7 8">
    <name type="scientific">Cryphonectria parasitica (strain ATCC 38755 / EP155)</name>
    <dbReference type="NCBI Taxonomy" id="660469"/>
    <lineage>
        <taxon>Eukaryota</taxon>
        <taxon>Fungi</taxon>
        <taxon>Dikarya</taxon>
        <taxon>Ascomycota</taxon>
        <taxon>Pezizomycotina</taxon>
        <taxon>Sordariomycetes</taxon>
        <taxon>Sordariomycetidae</taxon>
        <taxon>Diaporthales</taxon>
        <taxon>Cryphonectriaceae</taxon>
        <taxon>Cryphonectria-Endothia species complex</taxon>
        <taxon>Cryphonectria</taxon>
    </lineage>
</organism>
<evidence type="ECO:0000259" key="6">
    <source>
        <dbReference type="PROSITE" id="PS50850"/>
    </source>
</evidence>
<dbReference type="OrthoDB" id="2985014at2759"/>
<evidence type="ECO:0000313" key="8">
    <source>
        <dbReference type="Proteomes" id="UP000803844"/>
    </source>
</evidence>
<feature type="transmembrane region" description="Helical" evidence="5">
    <location>
        <begin position="172"/>
        <end position="192"/>
    </location>
</feature>
<dbReference type="PROSITE" id="PS50850">
    <property type="entry name" value="MFS"/>
    <property type="match status" value="1"/>
</dbReference>
<feature type="transmembrane region" description="Helical" evidence="5">
    <location>
        <begin position="12"/>
        <end position="32"/>
    </location>
</feature>
<feature type="transmembrane region" description="Helical" evidence="5">
    <location>
        <begin position="109"/>
        <end position="130"/>
    </location>
</feature>
<keyword evidence="3 5" id="KW-1133">Transmembrane helix</keyword>
<dbReference type="PANTHER" id="PTHR23501:SF198">
    <property type="entry name" value="AZOLE RESISTANCE PROTEIN 1-RELATED"/>
    <property type="match status" value="1"/>
</dbReference>
<feature type="transmembrane region" description="Helical" evidence="5">
    <location>
        <begin position="213"/>
        <end position="233"/>
    </location>
</feature>
<evidence type="ECO:0000256" key="1">
    <source>
        <dbReference type="ARBA" id="ARBA00004141"/>
    </source>
</evidence>
<evidence type="ECO:0000256" key="2">
    <source>
        <dbReference type="ARBA" id="ARBA00022692"/>
    </source>
</evidence>
<keyword evidence="4 5" id="KW-0472">Membrane</keyword>
<keyword evidence="2 5" id="KW-0812">Transmembrane</keyword>
<dbReference type="GO" id="GO:0005886">
    <property type="term" value="C:plasma membrane"/>
    <property type="evidence" value="ECO:0007669"/>
    <property type="project" value="TreeGrafter"/>
</dbReference>
<feature type="transmembrane region" description="Helical" evidence="5">
    <location>
        <begin position="142"/>
        <end position="166"/>
    </location>
</feature>